<evidence type="ECO:0000256" key="5">
    <source>
        <dbReference type="ARBA" id="ARBA00023014"/>
    </source>
</evidence>
<organism evidence="8 9">
    <name type="scientific">Propionigenium maris DSM 9537</name>
    <dbReference type="NCBI Taxonomy" id="1123000"/>
    <lineage>
        <taxon>Bacteria</taxon>
        <taxon>Fusobacteriati</taxon>
        <taxon>Fusobacteriota</taxon>
        <taxon>Fusobacteriia</taxon>
        <taxon>Fusobacteriales</taxon>
        <taxon>Fusobacteriaceae</taxon>
        <taxon>Propionigenium</taxon>
    </lineage>
</organism>
<sequence length="337" mass="38747">MYRADYYEREGGGVRCKLCPHNCLINNGNYGICHVRKNIDGELISMNYGILSARNLDRIEKKPLYHFYPGRTIFSIGSVGCNLRCKYCQNHTIAQGDFSHVFERAGKTSPKTVVEQALRFMDDDNIGIAYTYNEPIIWYEYMRDIAVEAKKAGLKNVMVSNGYIEEGPLRELMEVIDAFSIDLKGYSEEFYKEITGSTLAPVKKTLEIIAKSNRHLEVEYLVIPGHNDDEVEFRKLMEWYRDRVGEGVPLHINRYFPQYRMTIDPTPVETLVKLFEIAREYVNHVYIGNVGLELGRDTICPGCGSRVIERRYEINYSGAVGGRCYRCGRELEGEGYE</sequence>
<dbReference type="SUPFAM" id="SSF102114">
    <property type="entry name" value="Radical SAM enzymes"/>
    <property type="match status" value="1"/>
</dbReference>
<protein>
    <submittedName>
        <fullName evidence="8">AmmeMemoRadiSam system radical SAM enzyme</fullName>
    </submittedName>
</protein>
<proteinExistence type="predicted"/>
<dbReference type="SFLD" id="SFLDS00029">
    <property type="entry name" value="Radical_SAM"/>
    <property type="match status" value="1"/>
</dbReference>
<evidence type="ECO:0000256" key="4">
    <source>
        <dbReference type="ARBA" id="ARBA00023004"/>
    </source>
</evidence>
<dbReference type="GO" id="GO:0046872">
    <property type="term" value="F:metal ion binding"/>
    <property type="evidence" value="ECO:0007669"/>
    <property type="project" value="UniProtKB-KW"/>
</dbReference>
<keyword evidence="3 6" id="KW-0479">Metal-binding</keyword>
<dbReference type="AlphaFoldDB" id="A0A9W6GKV0"/>
<dbReference type="Proteomes" id="UP001144471">
    <property type="component" value="Unassembled WGS sequence"/>
</dbReference>
<evidence type="ECO:0000313" key="9">
    <source>
        <dbReference type="Proteomes" id="UP001144471"/>
    </source>
</evidence>
<comment type="caution">
    <text evidence="8">The sequence shown here is derived from an EMBL/GenBank/DDBJ whole genome shotgun (WGS) entry which is preliminary data.</text>
</comment>
<dbReference type="GO" id="GO:0003824">
    <property type="term" value="F:catalytic activity"/>
    <property type="evidence" value="ECO:0007669"/>
    <property type="project" value="InterPro"/>
</dbReference>
<dbReference type="InterPro" id="IPR016431">
    <property type="entry name" value="Pyrv-formate_lyase-activ_prd"/>
</dbReference>
<keyword evidence="1" id="KW-0004">4Fe-4S</keyword>
<evidence type="ECO:0000256" key="2">
    <source>
        <dbReference type="ARBA" id="ARBA00022691"/>
    </source>
</evidence>
<dbReference type="InterPro" id="IPR027596">
    <property type="entry name" value="AmmeMemoSam_rS"/>
</dbReference>
<dbReference type="PANTHER" id="PTHR30352:SF5">
    <property type="entry name" value="PYRUVATE FORMATE-LYASE 1-ACTIVATING ENZYME"/>
    <property type="match status" value="1"/>
</dbReference>
<dbReference type="PANTHER" id="PTHR30352">
    <property type="entry name" value="PYRUVATE FORMATE-LYASE-ACTIVATING ENZYME"/>
    <property type="match status" value="1"/>
</dbReference>
<name>A0A9W6GKV0_9FUSO</name>
<dbReference type="GO" id="GO:0051539">
    <property type="term" value="F:4 iron, 4 sulfur cluster binding"/>
    <property type="evidence" value="ECO:0007669"/>
    <property type="project" value="UniProtKB-KW"/>
</dbReference>
<dbReference type="InterPro" id="IPR013785">
    <property type="entry name" value="Aldolase_TIM"/>
</dbReference>
<dbReference type="Gene3D" id="3.20.20.70">
    <property type="entry name" value="Aldolase class I"/>
    <property type="match status" value="1"/>
</dbReference>
<dbReference type="SFLD" id="SFLDG01101">
    <property type="entry name" value="Uncharacterised_Radical_SAM_Su"/>
    <property type="match status" value="1"/>
</dbReference>
<keyword evidence="9" id="KW-1185">Reference proteome</keyword>
<keyword evidence="4 6" id="KW-0408">Iron</keyword>
<feature type="domain" description="Radical SAM core" evidence="7">
    <location>
        <begin position="66"/>
        <end position="289"/>
    </location>
</feature>
<evidence type="ECO:0000256" key="3">
    <source>
        <dbReference type="ARBA" id="ARBA00022723"/>
    </source>
</evidence>
<dbReference type="PIRSF" id="PIRSF004869">
    <property type="entry name" value="PflX_prd"/>
    <property type="match status" value="1"/>
</dbReference>
<dbReference type="InterPro" id="IPR007197">
    <property type="entry name" value="rSAM"/>
</dbReference>
<gene>
    <name evidence="8" type="ORF">PM10SUCC1_09510</name>
</gene>
<dbReference type="EMBL" id="BSDY01000004">
    <property type="protein sequence ID" value="GLI55437.1"/>
    <property type="molecule type" value="Genomic_DNA"/>
</dbReference>
<dbReference type="PROSITE" id="PS51918">
    <property type="entry name" value="RADICAL_SAM"/>
    <property type="match status" value="1"/>
</dbReference>
<evidence type="ECO:0000256" key="6">
    <source>
        <dbReference type="PIRSR" id="PIRSR004869-50"/>
    </source>
</evidence>
<dbReference type="CDD" id="cd01335">
    <property type="entry name" value="Radical_SAM"/>
    <property type="match status" value="1"/>
</dbReference>
<comment type="cofactor">
    <cofactor evidence="6">
        <name>[4Fe-4S] cluster</name>
        <dbReference type="ChEBI" id="CHEBI:49883"/>
    </cofactor>
    <text evidence="6">Binds 1 [4Fe-4S] cluster. The cluster is coordinated with 3 cysteines and an exchangeable S-adenosyl-L-methionine.</text>
</comment>
<feature type="binding site" evidence="6">
    <location>
        <position position="81"/>
    </location>
    <ligand>
        <name>[4Fe-4S] cluster</name>
        <dbReference type="ChEBI" id="CHEBI:49883"/>
        <note>4Fe-4S-S-AdoMet</note>
    </ligand>
</feature>
<dbReference type="InterPro" id="IPR058240">
    <property type="entry name" value="rSAM_sf"/>
</dbReference>
<accession>A0A9W6GKV0</accession>
<evidence type="ECO:0000313" key="8">
    <source>
        <dbReference type="EMBL" id="GLI55437.1"/>
    </source>
</evidence>
<dbReference type="RefSeq" id="WP_281833909.1">
    <property type="nucleotide sequence ID" value="NZ_BSDY01000004.1"/>
</dbReference>
<dbReference type="InterPro" id="IPR034457">
    <property type="entry name" value="Organic_radical-activating"/>
</dbReference>
<keyword evidence="2 6" id="KW-0949">S-adenosyl-L-methionine</keyword>
<reference evidence="8" key="1">
    <citation type="submission" date="2022-12" db="EMBL/GenBank/DDBJ databases">
        <title>Reference genome sequencing for broad-spectrum identification of bacterial and archaeal isolates by mass spectrometry.</title>
        <authorList>
            <person name="Sekiguchi Y."/>
            <person name="Tourlousse D.M."/>
        </authorList>
    </citation>
    <scope>NUCLEOTIDE SEQUENCE</scope>
    <source>
        <strain evidence="8">10succ1</strain>
    </source>
</reference>
<evidence type="ECO:0000256" key="1">
    <source>
        <dbReference type="ARBA" id="ARBA00022485"/>
    </source>
</evidence>
<feature type="binding site" evidence="6">
    <location>
        <position position="88"/>
    </location>
    <ligand>
        <name>[4Fe-4S] cluster</name>
        <dbReference type="ChEBI" id="CHEBI:49883"/>
        <note>4Fe-4S-S-AdoMet</note>
    </ligand>
</feature>
<dbReference type="NCBIfam" id="TIGR04337">
    <property type="entry name" value="AmmeMemoSam_rS"/>
    <property type="match status" value="1"/>
</dbReference>
<keyword evidence="5 6" id="KW-0411">Iron-sulfur</keyword>
<dbReference type="Pfam" id="PF04055">
    <property type="entry name" value="Radical_SAM"/>
    <property type="match status" value="1"/>
</dbReference>
<feature type="binding site" evidence="6">
    <location>
        <position position="85"/>
    </location>
    <ligand>
        <name>[4Fe-4S] cluster</name>
        <dbReference type="ChEBI" id="CHEBI:49883"/>
        <note>4Fe-4S-S-AdoMet</note>
    </ligand>
</feature>
<evidence type="ECO:0000259" key="7">
    <source>
        <dbReference type="PROSITE" id="PS51918"/>
    </source>
</evidence>